<accession>A0A642PNS9</accession>
<feature type="transmembrane region" description="Helical" evidence="5">
    <location>
        <begin position="126"/>
        <end position="142"/>
    </location>
</feature>
<dbReference type="Pfam" id="PF01694">
    <property type="entry name" value="Rhomboid"/>
    <property type="match status" value="1"/>
</dbReference>
<name>A0A642PNS9_9BACE</name>
<dbReference type="EMBL" id="VVYV01000073">
    <property type="protein sequence ID" value="KAA5412324.1"/>
    <property type="molecule type" value="Genomic_DNA"/>
</dbReference>
<comment type="subcellular location">
    <subcellularLocation>
        <location evidence="1">Membrane</location>
        <topology evidence="1">Multi-pass membrane protein</topology>
    </subcellularLocation>
</comment>
<reference evidence="7 8" key="1">
    <citation type="journal article" date="2019" name="Nat. Med.">
        <title>A library of human gut bacterial isolates paired with longitudinal multiomics data enables mechanistic microbiome research.</title>
        <authorList>
            <person name="Poyet M."/>
            <person name="Groussin M."/>
            <person name="Gibbons S.M."/>
            <person name="Avila-Pacheco J."/>
            <person name="Jiang X."/>
            <person name="Kearney S.M."/>
            <person name="Perrotta A.R."/>
            <person name="Berdy B."/>
            <person name="Zhao S."/>
            <person name="Lieberman T.D."/>
            <person name="Swanson P.K."/>
            <person name="Smith M."/>
            <person name="Roesemann S."/>
            <person name="Alexander J.E."/>
            <person name="Rich S.A."/>
            <person name="Livny J."/>
            <person name="Vlamakis H."/>
            <person name="Clish C."/>
            <person name="Bullock K."/>
            <person name="Deik A."/>
            <person name="Scott J."/>
            <person name="Pierce K.A."/>
            <person name="Xavier R.J."/>
            <person name="Alm E.J."/>
        </authorList>
    </citation>
    <scope>NUCLEOTIDE SEQUENCE [LARGE SCALE GENOMIC DNA]</scope>
    <source>
        <strain evidence="7 8">BIOML-A6</strain>
    </source>
</reference>
<evidence type="ECO:0000256" key="2">
    <source>
        <dbReference type="ARBA" id="ARBA00022692"/>
    </source>
</evidence>
<dbReference type="InterPro" id="IPR022764">
    <property type="entry name" value="Peptidase_S54_rhomboid_dom"/>
</dbReference>
<keyword evidence="7" id="KW-0378">Hydrolase</keyword>
<dbReference type="GO" id="GO:0004252">
    <property type="term" value="F:serine-type endopeptidase activity"/>
    <property type="evidence" value="ECO:0007669"/>
    <property type="project" value="InterPro"/>
</dbReference>
<evidence type="ECO:0000313" key="7">
    <source>
        <dbReference type="EMBL" id="KAA5412324.1"/>
    </source>
</evidence>
<keyword evidence="4 5" id="KW-0472">Membrane</keyword>
<evidence type="ECO:0000256" key="1">
    <source>
        <dbReference type="ARBA" id="ARBA00004141"/>
    </source>
</evidence>
<sequence length="172" mass="19625">MDTRKMEKITALVISTIVVGLSFFKVWDWQTVGIYAGSDIAGRVLYPFFHANILHASLNSWCLLSMVFIYDIGIWRLVLAYIIAVTIPVDTIECFIGEMTSPTVGLSGIVFVLFGSISFEVLRKQYYQLWMIFYLTAGFLFPHTNAILHLWCYMLGFLVALLNKPIIKKSHD</sequence>
<proteinExistence type="predicted"/>
<keyword evidence="7" id="KW-0645">Protease</keyword>
<gene>
    <name evidence="7" type="ORF">F2Y81_26085</name>
</gene>
<feature type="transmembrane region" description="Helical" evidence="5">
    <location>
        <begin position="9"/>
        <end position="26"/>
    </location>
</feature>
<dbReference type="InterPro" id="IPR035952">
    <property type="entry name" value="Rhomboid-like_sf"/>
</dbReference>
<feature type="domain" description="Peptidase S54 rhomboid" evidence="6">
    <location>
        <begin position="44"/>
        <end position="140"/>
    </location>
</feature>
<evidence type="ECO:0000259" key="6">
    <source>
        <dbReference type="Pfam" id="PF01694"/>
    </source>
</evidence>
<dbReference type="RefSeq" id="WP_004317982.1">
    <property type="nucleotide sequence ID" value="NZ_VVYV01000073.1"/>
</dbReference>
<dbReference type="SUPFAM" id="SSF144091">
    <property type="entry name" value="Rhomboid-like"/>
    <property type="match status" value="1"/>
</dbReference>
<dbReference type="Gene3D" id="1.20.1540.10">
    <property type="entry name" value="Rhomboid-like"/>
    <property type="match status" value="1"/>
</dbReference>
<keyword evidence="3 5" id="KW-1133">Transmembrane helix</keyword>
<evidence type="ECO:0000313" key="8">
    <source>
        <dbReference type="Proteomes" id="UP000448877"/>
    </source>
</evidence>
<organism evidence="7 8">
    <name type="scientific">Bacteroides cellulosilyticus</name>
    <dbReference type="NCBI Taxonomy" id="246787"/>
    <lineage>
        <taxon>Bacteria</taxon>
        <taxon>Pseudomonadati</taxon>
        <taxon>Bacteroidota</taxon>
        <taxon>Bacteroidia</taxon>
        <taxon>Bacteroidales</taxon>
        <taxon>Bacteroidaceae</taxon>
        <taxon>Bacteroides</taxon>
    </lineage>
</organism>
<dbReference type="GO" id="GO:0016020">
    <property type="term" value="C:membrane"/>
    <property type="evidence" value="ECO:0007669"/>
    <property type="project" value="UniProtKB-SubCell"/>
</dbReference>
<keyword evidence="2 5" id="KW-0812">Transmembrane</keyword>
<feature type="transmembrane region" description="Helical" evidence="5">
    <location>
        <begin position="99"/>
        <end position="119"/>
    </location>
</feature>
<comment type="caution">
    <text evidence="7">The sequence shown here is derived from an EMBL/GenBank/DDBJ whole genome shotgun (WGS) entry which is preliminary data.</text>
</comment>
<protein>
    <submittedName>
        <fullName evidence="7">Rhomboid family intramembrane serine protease</fullName>
    </submittedName>
</protein>
<evidence type="ECO:0000256" key="3">
    <source>
        <dbReference type="ARBA" id="ARBA00022989"/>
    </source>
</evidence>
<dbReference type="GO" id="GO:0006508">
    <property type="term" value="P:proteolysis"/>
    <property type="evidence" value="ECO:0007669"/>
    <property type="project" value="UniProtKB-KW"/>
</dbReference>
<dbReference type="AlphaFoldDB" id="A0A642PNS9"/>
<evidence type="ECO:0000256" key="5">
    <source>
        <dbReference type="SAM" id="Phobius"/>
    </source>
</evidence>
<evidence type="ECO:0000256" key="4">
    <source>
        <dbReference type="ARBA" id="ARBA00023136"/>
    </source>
</evidence>
<dbReference type="Proteomes" id="UP000448877">
    <property type="component" value="Unassembled WGS sequence"/>
</dbReference>